<dbReference type="OrthoDB" id="3629221at2"/>
<proteinExistence type="predicted"/>
<organism evidence="2 3">
    <name type="scientific">Amycolatopsis acidicola</name>
    <dbReference type="NCBI Taxonomy" id="2596893"/>
    <lineage>
        <taxon>Bacteria</taxon>
        <taxon>Bacillati</taxon>
        <taxon>Actinomycetota</taxon>
        <taxon>Actinomycetes</taxon>
        <taxon>Pseudonocardiales</taxon>
        <taxon>Pseudonocardiaceae</taxon>
        <taxon>Amycolatopsis</taxon>
    </lineage>
</organism>
<dbReference type="AlphaFoldDB" id="A0A5N0UVG6"/>
<feature type="transmembrane region" description="Helical" evidence="1">
    <location>
        <begin position="82"/>
        <end position="101"/>
    </location>
</feature>
<feature type="transmembrane region" description="Helical" evidence="1">
    <location>
        <begin position="12"/>
        <end position="38"/>
    </location>
</feature>
<evidence type="ECO:0000256" key="1">
    <source>
        <dbReference type="SAM" id="Phobius"/>
    </source>
</evidence>
<keyword evidence="1" id="KW-0472">Membrane</keyword>
<feature type="transmembrane region" description="Helical" evidence="1">
    <location>
        <begin position="198"/>
        <end position="219"/>
    </location>
</feature>
<keyword evidence="1" id="KW-1133">Transmembrane helix</keyword>
<comment type="caution">
    <text evidence="2">The sequence shown here is derived from an EMBL/GenBank/DDBJ whole genome shotgun (WGS) entry which is preliminary data.</text>
</comment>
<feature type="transmembrane region" description="Helical" evidence="1">
    <location>
        <begin position="160"/>
        <end position="178"/>
    </location>
</feature>
<evidence type="ECO:0000313" key="3">
    <source>
        <dbReference type="Proteomes" id="UP000319769"/>
    </source>
</evidence>
<evidence type="ECO:0000313" key="2">
    <source>
        <dbReference type="EMBL" id="KAA9154421.1"/>
    </source>
</evidence>
<gene>
    <name evidence="2" type="ORF">FPZ12_032175</name>
</gene>
<name>A0A5N0UVG6_9PSEU</name>
<dbReference type="Proteomes" id="UP000319769">
    <property type="component" value="Unassembled WGS sequence"/>
</dbReference>
<accession>A0A5N0UVG6</accession>
<sequence>MAGVQVGAGLLIALAAGAAAGGWWLLAGAVLAGALAWLRPKPEVPPRAEPLVAGARMAVRLAGVPLFASAFGAYLVPEQPRIAAVAAVLVVVIADALGLELPRYARGWLLGILLAGAAGIVALCLAISPERGVGGNPAFTGMFAAGAVLFPLLRKRNPGALAVALAVCAAALYQLGPVRLGLSKVPFRDLLAAVDGQALYPLLAGIVVIAVFPAALQALSEARAELPRRQGAVACGLAAAVGAALLEPEQALLLAAALALAEALIVSLLTLSAKGRDVRAVLAAALAITLLAWVPPVYLLLAVVVLAVAVTARTRARSAPRPPRAG</sequence>
<dbReference type="EMBL" id="VMNW02000066">
    <property type="protein sequence ID" value="KAA9154421.1"/>
    <property type="molecule type" value="Genomic_DNA"/>
</dbReference>
<feature type="transmembrane region" description="Helical" evidence="1">
    <location>
        <begin position="280"/>
        <end position="310"/>
    </location>
</feature>
<feature type="transmembrane region" description="Helical" evidence="1">
    <location>
        <begin position="134"/>
        <end position="153"/>
    </location>
</feature>
<feature type="transmembrane region" description="Helical" evidence="1">
    <location>
        <begin position="108"/>
        <end position="128"/>
    </location>
</feature>
<reference evidence="2" key="1">
    <citation type="submission" date="2019-09" db="EMBL/GenBank/DDBJ databases">
        <authorList>
            <person name="Teo W.F.A."/>
            <person name="Duangmal K."/>
        </authorList>
    </citation>
    <scope>NUCLEOTIDE SEQUENCE [LARGE SCALE GENOMIC DNA]</scope>
    <source>
        <strain evidence="2">K81G1</strain>
    </source>
</reference>
<keyword evidence="3" id="KW-1185">Reference proteome</keyword>
<feature type="transmembrane region" description="Helical" evidence="1">
    <location>
        <begin position="58"/>
        <end position="76"/>
    </location>
</feature>
<feature type="transmembrane region" description="Helical" evidence="1">
    <location>
        <begin position="252"/>
        <end position="273"/>
    </location>
</feature>
<protein>
    <submittedName>
        <fullName evidence="2">Uncharacterized protein</fullName>
    </submittedName>
</protein>
<keyword evidence="1" id="KW-0812">Transmembrane</keyword>